<sequence>MRLDRELLGGLPPLPEPNVAVRHELVIMATLLGSGDQQVLLTQWRALPDILSESDLAALQDLWNESLKESVT</sequence>
<accession>A0A1V3XI85</accession>
<evidence type="ECO:0000313" key="1">
    <source>
        <dbReference type="EMBL" id="OOK78818.1"/>
    </source>
</evidence>
<dbReference type="AlphaFoldDB" id="A0A1V3XI85"/>
<dbReference type="EMBL" id="MVBM01000002">
    <property type="protein sequence ID" value="OOK78818.1"/>
    <property type="molecule type" value="Genomic_DNA"/>
</dbReference>
<evidence type="ECO:0000313" key="2">
    <source>
        <dbReference type="Proteomes" id="UP000189229"/>
    </source>
</evidence>
<reference evidence="1 2" key="1">
    <citation type="submission" date="2017-02" db="EMBL/GenBank/DDBJ databases">
        <title>Complete genome sequences of Mycobacterium kansasii strains isolated from rhesus macaques.</title>
        <authorList>
            <person name="Panda A."/>
            <person name="Nagaraj S."/>
            <person name="Zhao X."/>
            <person name="Tettelin H."/>
            <person name="Detolla L.J."/>
        </authorList>
    </citation>
    <scope>NUCLEOTIDE SEQUENCE [LARGE SCALE GENOMIC DNA]</scope>
    <source>
        <strain evidence="1 2">11-3813</strain>
    </source>
</reference>
<organism evidence="1 2">
    <name type="scientific">Mycobacterium kansasii</name>
    <dbReference type="NCBI Taxonomy" id="1768"/>
    <lineage>
        <taxon>Bacteria</taxon>
        <taxon>Bacillati</taxon>
        <taxon>Actinomycetota</taxon>
        <taxon>Actinomycetes</taxon>
        <taxon>Mycobacteriales</taxon>
        <taxon>Mycobacteriaceae</taxon>
        <taxon>Mycobacterium</taxon>
    </lineage>
</organism>
<dbReference type="Proteomes" id="UP000189229">
    <property type="component" value="Unassembled WGS sequence"/>
</dbReference>
<gene>
    <name evidence="1" type="ORF">BZL30_2351</name>
</gene>
<comment type="caution">
    <text evidence="1">The sequence shown here is derived from an EMBL/GenBank/DDBJ whole genome shotgun (WGS) entry which is preliminary data.</text>
</comment>
<protein>
    <submittedName>
        <fullName evidence="1">Putative mycobactin biosynthesis peptide synthetase MbtF</fullName>
    </submittedName>
</protein>
<proteinExistence type="predicted"/>
<name>A0A1V3XI85_MYCKA</name>